<keyword evidence="2" id="KW-1185">Reference proteome</keyword>
<organism evidence="1 2">
    <name type="scientific">Synaphobranchus kaupii</name>
    <name type="common">Kaup's arrowtooth eel</name>
    <dbReference type="NCBI Taxonomy" id="118154"/>
    <lineage>
        <taxon>Eukaryota</taxon>
        <taxon>Metazoa</taxon>
        <taxon>Chordata</taxon>
        <taxon>Craniata</taxon>
        <taxon>Vertebrata</taxon>
        <taxon>Euteleostomi</taxon>
        <taxon>Actinopterygii</taxon>
        <taxon>Neopterygii</taxon>
        <taxon>Teleostei</taxon>
        <taxon>Anguilliformes</taxon>
        <taxon>Synaphobranchidae</taxon>
        <taxon>Synaphobranchus</taxon>
    </lineage>
</organism>
<proteinExistence type="predicted"/>
<evidence type="ECO:0000313" key="1">
    <source>
        <dbReference type="EMBL" id="KAJ8341733.1"/>
    </source>
</evidence>
<sequence length="66" mass="7225">MGKISIAKVKSTDNKLLKASHGTRDATTVQALILQLCFFSSHCLYGQRSHIILAIVARKATRSPVE</sequence>
<reference evidence="1" key="1">
    <citation type="journal article" date="2023" name="Science">
        <title>Genome structures resolve the early diversification of teleost fishes.</title>
        <authorList>
            <person name="Parey E."/>
            <person name="Louis A."/>
            <person name="Montfort J."/>
            <person name="Bouchez O."/>
            <person name="Roques C."/>
            <person name="Iampietro C."/>
            <person name="Lluch J."/>
            <person name="Castinel A."/>
            <person name="Donnadieu C."/>
            <person name="Desvignes T."/>
            <person name="Floi Bucao C."/>
            <person name="Jouanno E."/>
            <person name="Wen M."/>
            <person name="Mejri S."/>
            <person name="Dirks R."/>
            <person name="Jansen H."/>
            <person name="Henkel C."/>
            <person name="Chen W.J."/>
            <person name="Zahm M."/>
            <person name="Cabau C."/>
            <person name="Klopp C."/>
            <person name="Thompson A.W."/>
            <person name="Robinson-Rechavi M."/>
            <person name="Braasch I."/>
            <person name="Lecointre G."/>
            <person name="Bobe J."/>
            <person name="Postlethwait J.H."/>
            <person name="Berthelot C."/>
            <person name="Roest Crollius H."/>
            <person name="Guiguen Y."/>
        </authorList>
    </citation>
    <scope>NUCLEOTIDE SEQUENCE</scope>
    <source>
        <strain evidence="1">WJC10195</strain>
    </source>
</reference>
<evidence type="ECO:0000313" key="2">
    <source>
        <dbReference type="Proteomes" id="UP001152622"/>
    </source>
</evidence>
<protein>
    <submittedName>
        <fullName evidence="1">Uncharacterized protein</fullName>
    </submittedName>
</protein>
<accession>A0A9Q1EMX9</accession>
<gene>
    <name evidence="1" type="ORF">SKAU_G00340240</name>
</gene>
<dbReference type="EMBL" id="JAINUF010000015">
    <property type="protein sequence ID" value="KAJ8341733.1"/>
    <property type="molecule type" value="Genomic_DNA"/>
</dbReference>
<name>A0A9Q1EMX9_SYNKA</name>
<dbReference type="Proteomes" id="UP001152622">
    <property type="component" value="Chromosome 15"/>
</dbReference>
<dbReference type="AlphaFoldDB" id="A0A9Q1EMX9"/>
<comment type="caution">
    <text evidence="1">The sequence shown here is derived from an EMBL/GenBank/DDBJ whole genome shotgun (WGS) entry which is preliminary data.</text>
</comment>